<evidence type="ECO:0000313" key="11">
    <source>
        <dbReference type="Proteomes" id="UP001059934"/>
    </source>
</evidence>
<dbReference type="EMBL" id="CP103416">
    <property type="protein sequence ID" value="UVW35984.1"/>
    <property type="molecule type" value="Genomic_DNA"/>
</dbReference>
<dbReference type="InterPro" id="IPR051673">
    <property type="entry name" value="SSDNA_exonuclease_RecJ"/>
</dbReference>
<accession>A0ABY5TUZ4</accession>
<dbReference type="NCBIfam" id="TIGR00644">
    <property type="entry name" value="recJ"/>
    <property type="match status" value="1"/>
</dbReference>
<feature type="domain" description="DHHA1" evidence="8">
    <location>
        <begin position="358"/>
        <end position="452"/>
    </location>
</feature>
<dbReference type="SUPFAM" id="SSF64182">
    <property type="entry name" value="DHH phosphoesterases"/>
    <property type="match status" value="1"/>
</dbReference>
<dbReference type="Pfam" id="PF17768">
    <property type="entry name" value="RecJ_OB"/>
    <property type="match status" value="1"/>
</dbReference>
<comment type="similarity">
    <text evidence="1">Belongs to the RecJ family.</text>
</comment>
<dbReference type="Proteomes" id="UP001059934">
    <property type="component" value="Chromosome"/>
</dbReference>
<evidence type="ECO:0000256" key="5">
    <source>
        <dbReference type="ARBA" id="ARBA00022839"/>
    </source>
</evidence>
<dbReference type="Gene3D" id="3.90.1640.30">
    <property type="match status" value="1"/>
</dbReference>
<evidence type="ECO:0000256" key="2">
    <source>
        <dbReference type="ARBA" id="ARBA00019841"/>
    </source>
</evidence>
<keyword evidence="5 10" id="KW-0269">Exonuclease</keyword>
<dbReference type="InterPro" id="IPR041122">
    <property type="entry name" value="RecJ_OB"/>
</dbReference>
<dbReference type="InterPro" id="IPR003156">
    <property type="entry name" value="DHHA1_dom"/>
</dbReference>
<feature type="coiled-coil region" evidence="6">
    <location>
        <begin position="312"/>
        <end position="339"/>
    </location>
</feature>
<gene>
    <name evidence="10" type="primary">recJ</name>
    <name evidence="10" type="ORF">NYF23_05085</name>
</gene>
<feature type="domain" description="DDH" evidence="7">
    <location>
        <begin position="70"/>
        <end position="230"/>
    </location>
</feature>
<organism evidence="10 11">
    <name type="scientific">SAR92 clade bacterium H455</name>
    <dbReference type="NCBI Taxonomy" id="2974818"/>
    <lineage>
        <taxon>Bacteria</taxon>
        <taxon>Pseudomonadati</taxon>
        <taxon>Pseudomonadota</taxon>
        <taxon>Gammaproteobacteria</taxon>
        <taxon>Cellvibrionales</taxon>
        <taxon>Porticoccaceae</taxon>
        <taxon>SAR92 clade</taxon>
    </lineage>
</organism>
<evidence type="ECO:0000259" key="9">
    <source>
        <dbReference type="Pfam" id="PF17768"/>
    </source>
</evidence>
<keyword evidence="11" id="KW-1185">Reference proteome</keyword>
<evidence type="ECO:0000256" key="1">
    <source>
        <dbReference type="ARBA" id="ARBA00005915"/>
    </source>
</evidence>
<evidence type="ECO:0000313" key="10">
    <source>
        <dbReference type="EMBL" id="UVW35984.1"/>
    </source>
</evidence>
<keyword evidence="3" id="KW-0540">Nuclease</keyword>
<evidence type="ECO:0000259" key="7">
    <source>
        <dbReference type="Pfam" id="PF01368"/>
    </source>
</evidence>
<dbReference type="Pfam" id="PF01368">
    <property type="entry name" value="DHH"/>
    <property type="match status" value="1"/>
</dbReference>
<evidence type="ECO:0000256" key="4">
    <source>
        <dbReference type="ARBA" id="ARBA00022801"/>
    </source>
</evidence>
<name>A0ABY5TUZ4_9GAMM</name>
<dbReference type="InterPro" id="IPR001667">
    <property type="entry name" value="DDH_dom"/>
</dbReference>
<reference evidence="10" key="1">
    <citation type="submission" date="2022-08" db="EMBL/GenBank/DDBJ databases">
        <title>Catabolic pathway analysis in culturable SAR92 clade bacteria reveals their overlooked roles in DMSP degradation in coastal seas.</title>
        <authorList>
            <person name="He X."/>
            <person name="Zhang X."/>
            <person name="Zhang Y."/>
        </authorList>
    </citation>
    <scope>NUCLEOTIDE SEQUENCE</scope>
    <source>
        <strain evidence="10">H455</strain>
    </source>
</reference>
<dbReference type="PANTHER" id="PTHR30255">
    <property type="entry name" value="SINGLE-STRANDED-DNA-SPECIFIC EXONUCLEASE RECJ"/>
    <property type="match status" value="1"/>
</dbReference>
<dbReference type="Gene3D" id="3.10.310.30">
    <property type="match status" value="1"/>
</dbReference>
<dbReference type="GO" id="GO:0004527">
    <property type="term" value="F:exonuclease activity"/>
    <property type="evidence" value="ECO:0007669"/>
    <property type="project" value="UniProtKB-KW"/>
</dbReference>
<feature type="domain" description="RecJ OB" evidence="9">
    <location>
        <begin position="466"/>
        <end position="576"/>
    </location>
</feature>
<dbReference type="PANTHER" id="PTHR30255:SF2">
    <property type="entry name" value="SINGLE-STRANDED-DNA-SPECIFIC EXONUCLEASE RECJ"/>
    <property type="match status" value="1"/>
</dbReference>
<evidence type="ECO:0000259" key="8">
    <source>
        <dbReference type="Pfam" id="PF02272"/>
    </source>
</evidence>
<proteinExistence type="inferred from homology"/>
<keyword evidence="4" id="KW-0378">Hydrolase</keyword>
<keyword evidence="6" id="KW-0175">Coiled coil</keyword>
<evidence type="ECO:0000256" key="6">
    <source>
        <dbReference type="SAM" id="Coils"/>
    </source>
</evidence>
<dbReference type="InterPro" id="IPR004610">
    <property type="entry name" value="RecJ"/>
</dbReference>
<protein>
    <recommendedName>
        <fullName evidence="2">Single-stranded-DNA-specific exonuclease RecJ</fullName>
    </recommendedName>
</protein>
<evidence type="ECO:0000256" key="3">
    <source>
        <dbReference type="ARBA" id="ARBA00022722"/>
    </source>
</evidence>
<dbReference type="InterPro" id="IPR038763">
    <property type="entry name" value="DHH_sf"/>
</dbReference>
<dbReference type="Pfam" id="PF02272">
    <property type="entry name" value="DHHA1"/>
    <property type="match status" value="1"/>
</dbReference>
<sequence length="583" mass="63672">MLIEARTFDALGSDFDEQLDPLLKRIYLARGVTQQAALERQLTCLPSPSTMLGINTGVAILVEALIEQKRVLIVGDFDADGATSSALMVLALTAMGYQHVDFLVPNRFDYGYGLTPEIVDLAAEREPQLLITVDNGISSLEGVDKANSLGMQVIVTDHHLPGASLPDAAAIVNPNQPGCPFVSKNLAGVGVAFYLLSALRGQLRTNNWFVENNIPEPNMATWLDLVALGTVADVVPLDQINRALVHQGLMRIRAGYCRPGIKALLTIAGKNPQRLVATDLGFALGPRLNAAGRLDDISLGIQCLLTGDPQLAMDTARELDELNQDRKVIEQDMQREALKIVEQIPLSLDGEVPPALCLFQPEWHQGVVGLLASRIKEKYHRPVIAFARGDNGQLKGSSRSIPGLHIRDALDAVAAQNPGLISKFGGHAMAAGLSLDEDKLPAFKEAFQRQVAQLLSADDLQAKIATDGELIQQQLSMQTAELLRDNGPWGQLFPEPCFEGDFEVLQQRIVGEKHLKLVLAPVSESGQKQPYAGIDAIWFNADTALWPSSHHRLVRCVYRLDINEYRGQQSLQLMIQFLEPSAH</sequence>